<dbReference type="OrthoDB" id="1607513at2759"/>
<dbReference type="EMBL" id="REGN01004072">
    <property type="protein sequence ID" value="RNA19306.1"/>
    <property type="molecule type" value="Genomic_DNA"/>
</dbReference>
<organism evidence="1 2">
    <name type="scientific">Brachionus plicatilis</name>
    <name type="common">Marine rotifer</name>
    <name type="synonym">Brachionus muelleri</name>
    <dbReference type="NCBI Taxonomy" id="10195"/>
    <lineage>
        <taxon>Eukaryota</taxon>
        <taxon>Metazoa</taxon>
        <taxon>Spiralia</taxon>
        <taxon>Gnathifera</taxon>
        <taxon>Rotifera</taxon>
        <taxon>Eurotatoria</taxon>
        <taxon>Monogononta</taxon>
        <taxon>Pseudotrocha</taxon>
        <taxon>Ploima</taxon>
        <taxon>Brachionidae</taxon>
        <taxon>Brachionus</taxon>
    </lineage>
</organism>
<name>A0A3M7R6Z7_BRAPC</name>
<keyword evidence="2" id="KW-1185">Reference proteome</keyword>
<accession>A0A3M7R6Z7</accession>
<proteinExistence type="predicted"/>
<protein>
    <submittedName>
        <fullName evidence="1">Zinc finger BED domain-containing 4-like</fullName>
    </submittedName>
</protein>
<evidence type="ECO:0000313" key="2">
    <source>
        <dbReference type="Proteomes" id="UP000276133"/>
    </source>
</evidence>
<dbReference type="Proteomes" id="UP000276133">
    <property type="component" value="Unassembled WGS sequence"/>
</dbReference>
<evidence type="ECO:0000313" key="1">
    <source>
        <dbReference type="EMBL" id="RNA19306.1"/>
    </source>
</evidence>
<dbReference type="AlphaFoldDB" id="A0A3M7R6Z7"/>
<gene>
    <name evidence="1" type="ORF">BpHYR1_017961</name>
</gene>
<sequence length="152" mass="18260">MPKPNQQEKNVHDNLEFDFIYDLYRLLNPLKELTVYLSASKYVTTSFLHPSIYKLVTFIYPEMKFSDPSIEKLKIDLIQNLKRRFIYVLNPNMNDFFIMAPYLDFKYRKFSYLNDDSKSTKMAKRAQNIVIKYYKLYLEHKNAEISQVETNA</sequence>
<reference evidence="1 2" key="1">
    <citation type="journal article" date="2018" name="Sci. Rep.">
        <title>Genomic signatures of local adaptation to the degree of environmental predictability in rotifers.</title>
        <authorList>
            <person name="Franch-Gras L."/>
            <person name="Hahn C."/>
            <person name="Garcia-Roger E.M."/>
            <person name="Carmona M.J."/>
            <person name="Serra M."/>
            <person name="Gomez A."/>
        </authorList>
    </citation>
    <scope>NUCLEOTIDE SEQUENCE [LARGE SCALE GENOMIC DNA]</scope>
    <source>
        <strain evidence="1">HYR1</strain>
    </source>
</reference>
<comment type="caution">
    <text evidence="1">The sequence shown here is derived from an EMBL/GenBank/DDBJ whole genome shotgun (WGS) entry which is preliminary data.</text>
</comment>